<name>A0A0C1U416_9CLOT</name>
<dbReference type="InterPro" id="IPR009057">
    <property type="entry name" value="Homeodomain-like_sf"/>
</dbReference>
<comment type="caution">
    <text evidence="6">The sequence shown here is derived from an EMBL/GenBank/DDBJ whole genome shotgun (WGS) entry which is preliminary data.</text>
</comment>
<dbReference type="Pfam" id="PF21993">
    <property type="entry name" value="TetR_C_13_2"/>
    <property type="match status" value="1"/>
</dbReference>
<gene>
    <name evidence="6" type="ORF">U732_1695</name>
</gene>
<dbReference type="AlphaFoldDB" id="A0A0C1U416"/>
<keyword evidence="3" id="KW-0804">Transcription</keyword>
<dbReference type="InterPro" id="IPR054156">
    <property type="entry name" value="YxaF_TetR_C"/>
</dbReference>
<evidence type="ECO:0000256" key="4">
    <source>
        <dbReference type="PROSITE-ProRule" id="PRU00335"/>
    </source>
</evidence>
<dbReference type="RefSeq" id="WP_039633515.1">
    <property type="nucleotide sequence ID" value="NZ_AYSO01000017.1"/>
</dbReference>
<evidence type="ECO:0000256" key="1">
    <source>
        <dbReference type="ARBA" id="ARBA00023015"/>
    </source>
</evidence>
<dbReference type="PANTHER" id="PTHR47506">
    <property type="entry name" value="TRANSCRIPTIONAL REGULATORY PROTEIN"/>
    <property type="match status" value="1"/>
</dbReference>
<reference evidence="6 7" key="1">
    <citation type="journal article" date="2015" name="Infect. Genet. Evol.">
        <title>Genomic sequences of six botulinum neurotoxin-producing strains representing three clostridial species illustrate the mobility and diversity of botulinum neurotoxin genes.</title>
        <authorList>
            <person name="Smith T.J."/>
            <person name="Hill K.K."/>
            <person name="Xie G."/>
            <person name="Foley B.T."/>
            <person name="Williamson C.H."/>
            <person name="Foster J.T."/>
            <person name="Johnson S.L."/>
            <person name="Chertkov O."/>
            <person name="Teshima H."/>
            <person name="Gibbons H.S."/>
            <person name="Johnsky L.A."/>
            <person name="Karavis M.A."/>
            <person name="Smith L.A."/>
        </authorList>
    </citation>
    <scope>NUCLEOTIDE SEQUENCE [LARGE SCALE GENOMIC DNA]</scope>
    <source>
        <strain evidence="6 7">CDC 2741</strain>
    </source>
</reference>
<dbReference type="OrthoDB" id="9812484at2"/>
<dbReference type="SUPFAM" id="SSF46689">
    <property type="entry name" value="Homeodomain-like"/>
    <property type="match status" value="1"/>
</dbReference>
<evidence type="ECO:0000256" key="2">
    <source>
        <dbReference type="ARBA" id="ARBA00023125"/>
    </source>
</evidence>
<keyword evidence="2 4" id="KW-0238">DNA-binding</keyword>
<accession>A0A0C1U416</accession>
<protein>
    <submittedName>
        <fullName evidence="6">Bacterial regulatory s, tetR family protein</fullName>
    </submittedName>
</protein>
<dbReference type="EMBL" id="AYSO01000017">
    <property type="protein sequence ID" value="KIE46273.1"/>
    <property type="molecule type" value="Genomic_DNA"/>
</dbReference>
<dbReference type="Pfam" id="PF00440">
    <property type="entry name" value="TetR_N"/>
    <property type="match status" value="1"/>
</dbReference>
<evidence type="ECO:0000256" key="3">
    <source>
        <dbReference type="ARBA" id="ARBA00023163"/>
    </source>
</evidence>
<feature type="DNA-binding region" description="H-T-H motif" evidence="4">
    <location>
        <begin position="31"/>
        <end position="50"/>
    </location>
</feature>
<dbReference type="PROSITE" id="PS50977">
    <property type="entry name" value="HTH_TETR_2"/>
    <property type="match status" value="1"/>
</dbReference>
<proteinExistence type="predicted"/>
<keyword evidence="7" id="KW-1185">Reference proteome</keyword>
<evidence type="ECO:0000313" key="6">
    <source>
        <dbReference type="EMBL" id="KIE46273.1"/>
    </source>
</evidence>
<feature type="domain" description="HTH tetR-type" evidence="5">
    <location>
        <begin position="8"/>
        <end position="68"/>
    </location>
</feature>
<sequence>MSQNTKGEKSKENLIECAAKLFLEKGYNATGINDILNSAGLSKGSFYFYFASKKDLAMEVAEYYNRIKVNEISRAAEGRTWESFVKKIVGDEIEKAKQQNSYGCPNAVLGMEVSFLEPDIAERYYTTIKNQVNIFVDVLERSGISEDKAAIIAERAFAMYEGYLLFYRMSKDINELEKLLRDLKMIYKYI</sequence>
<dbReference type="PRINTS" id="PR00455">
    <property type="entry name" value="HTHTETR"/>
</dbReference>
<keyword evidence="1" id="KW-0805">Transcription regulation</keyword>
<dbReference type="InterPro" id="IPR001647">
    <property type="entry name" value="HTH_TetR"/>
</dbReference>
<organism evidence="6 7">
    <name type="scientific">Clostridium argentinense CDC 2741</name>
    <dbReference type="NCBI Taxonomy" id="1418104"/>
    <lineage>
        <taxon>Bacteria</taxon>
        <taxon>Bacillati</taxon>
        <taxon>Bacillota</taxon>
        <taxon>Clostridia</taxon>
        <taxon>Eubacteriales</taxon>
        <taxon>Clostridiaceae</taxon>
        <taxon>Clostridium</taxon>
    </lineage>
</organism>
<evidence type="ECO:0000313" key="7">
    <source>
        <dbReference type="Proteomes" id="UP000031366"/>
    </source>
</evidence>
<dbReference type="InterPro" id="IPR036271">
    <property type="entry name" value="Tet_transcr_reg_TetR-rel_C_sf"/>
</dbReference>
<dbReference type="Proteomes" id="UP000031366">
    <property type="component" value="Unassembled WGS sequence"/>
</dbReference>
<dbReference type="PANTHER" id="PTHR47506:SF1">
    <property type="entry name" value="HTH-TYPE TRANSCRIPTIONAL REGULATOR YJDC"/>
    <property type="match status" value="1"/>
</dbReference>
<dbReference type="Gene3D" id="1.10.357.10">
    <property type="entry name" value="Tetracycline Repressor, domain 2"/>
    <property type="match status" value="1"/>
</dbReference>
<dbReference type="GO" id="GO:0003677">
    <property type="term" value="F:DNA binding"/>
    <property type="evidence" value="ECO:0007669"/>
    <property type="project" value="UniProtKB-UniRule"/>
</dbReference>
<evidence type="ECO:0000259" key="5">
    <source>
        <dbReference type="PROSITE" id="PS50977"/>
    </source>
</evidence>
<dbReference type="SUPFAM" id="SSF48498">
    <property type="entry name" value="Tetracyclin repressor-like, C-terminal domain"/>
    <property type="match status" value="1"/>
</dbReference>